<dbReference type="InterPro" id="IPR050092">
    <property type="entry name" value="RNase_H"/>
</dbReference>
<keyword evidence="4" id="KW-0540">Nuclease</keyword>
<dbReference type="Proteomes" id="UP000443090">
    <property type="component" value="Unassembled WGS sequence"/>
</dbReference>
<feature type="domain" description="RNase H type-1" evidence="9">
    <location>
        <begin position="41"/>
        <end position="213"/>
    </location>
</feature>
<evidence type="ECO:0000256" key="1">
    <source>
        <dbReference type="ARBA" id="ARBA00000077"/>
    </source>
</evidence>
<feature type="compositionally biased region" description="Polar residues" evidence="8">
    <location>
        <begin position="1"/>
        <end position="15"/>
    </location>
</feature>
<keyword evidence="5" id="KW-0479">Metal-binding</keyword>
<dbReference type="AlphaFoldDB" id="A0A8H8RLL4"/>
<dbReference type="OrthoDB" id="407198at2759"/>
<keyword evidence="7" id="KW-0378">Hydrolase</keyword>
<dbReference type="PANTHER" id="PTHR10642:SF26">
    <property type="entry name" value="RIBONUCLEASE H1"/>
    <property type="match status" value="1"/>
</dbReference>
<dbReference type="EC" id="3.1.26.4" evidence="3"/>
<name>A0A8H8RLL4_9HELO</name>
<dbReference type="Gene3D" id="3.30.420.10">
    <property type="entry name" value="Ribonuclease H-like superfamily/Ribonuclease H"/>
    <property type="match status" value="1"/>
</dbReference>
<gene>
    <name evidence="10" type="primary">rnhA_1</name>
    <name evidence="10" type="ORF">LOCC1_G006735</name>
</gene>
<dbReference type="InterPro" id="IPR036397">
    <property type="entry name" value="RNaseH_sf"/>
</dbReference>
<evidence type="ECO:0000256" key="3">
    <source>
        <dbReference type="ARBA" id="ARBA00012180"/>
    </source>
</evidence>
<evidence type="ECO:0000259" key="9">
    <source>
        <dbReference type="PROSITE" id="PS50879"/>
    </source>
</evidence>
<evidence type="ECO:0000256" key="5">
    <source>
        <dbReference type="ARBA" id="ARBA00022723"/>
    </source>
</evidence>
<dbReference type="CDD" id="cd13934">
    <property type="entry name" value="RNase_H_Dikarya_like"/>
    <property type="match status" value="1"/>
</dbReference>
<dbReference type="PROSITE" id="PS50879">
    <property type="entry name" value="RNASE_H_1"/>
    <property type="match status" value="1"/>
</dbReference>
<organism evidence="10 11">
    <name type="scientific">Lachnellula occidentalis</name>
    <dbReference type="NCBI Taxonomy" id="215460"/>
    <lineage>
        <taxon>Eukaryota</taxon>
        <taxon>Fungi</taxon>
        <taxon>Dikarya</taxon>
        <taxon>Ascomycota</taxon>
        <taxon>Pezizomycotina</taxon>
        <taxon>Leotiomycetes</taxon>
        <taxon>Helotiales</taxon>
        <taxon>Lachnaceae</taxon>
        <taxon>Lachnellula</taxon>
    </lineage>
</organism>
<evidence type="ECO:0000256" key="6">
    <source>
        <dbReference type="ARBA" id="ARBA00022759"/>
    </source>
</evidence>
<dbReference type="InterPro" id="IPR012337">
    <property type="entry name" value="RNaseH-like_sf"/>
</dbReference>
<dbReference type="Pfam" id="PF00075">
    <property type="entry name" value="RNase_H"/>
    <property type="match status" value="1"/>
</dbReference>
<dbReference type="GO" id="GO:0004523">
    <property type="term" value="F:RNA-DNA hybrid ribonuclease activity"/>
    <property type="evidence" value="ECO:0007669"/>
    <property type="project" value="UniProtKB-EC"/>
</dbReference>
<dbReference type="InterPro" id="IPR002156">
    <property type="entry name" value="RNaseH_domain"/>
</dbReference>
<proteinExistence type="inferred from homology"/>
<dbReference type="SUPFAM" id="SSF53098">
    <property type="entry name" value="Ribonuclease H-like"/>
    <property type="match status" value="1"/>
</dbReference>
<dbReference type="GO" id="GO:0043137">
    <property type="term" value="P:DNA replication, removal of RNA primer"/>
    <property type="evidence" value="ECO:0007669"/>
    <property type="project" value="TreeGrafter"/>
</dbReference>
<keyword evidence="6" id="KW-0255">Endonuclease</keyword>
<evidence type="ECO:0000256" key="7">
    <source>
        <dbReference type="ARBA" id="ARBA00022801"/>
    </source>
</evidence>
<sequence>MSSGNARAMQSSYPTLFQPPNAEDTPQSLFSNDHRFIRKSDPRQILIYTDGSCLRNGQDNPQAGYSFVYRPSAYSALGFLTHAGSVSARLETCGPTGQFYIQTSNRAELRAVIAALQWQDWSRDCNGGWRSLVVATDSEYVALNATQRIQRWESEGWTTTGQGQGTDIKNQDLWKLLLTSICNLKAGGMDVFFWRIPRDWNAMADMLAKVGAEMPEIPYFQILKLGAPKGNQSEYYDC</sequence>
<comment type="catalytic activity">
    <reaction evidence="1">
        <text>Endonucleolytic cleavage to 5'-phosphomonoester.</text>
        <dbReference type="EC" id="3.1.26.4"/>
    </reaction>
</comment>
<feature type="region of interest" description="Disordered" evidence="8">
    <location>
        <begin position="1"/>
        <end position="25"/>
    </location>
</feature>
<evidence type="ECO:0000256" key="2">
    <source>
        <dbReference type="ARBA" id="ARBA00005300"/>
    </source>
</evidence>
<accession>A0A8H8RLL4</accession>
<dbReference type="GO" id="GO:0046872">
    <property type="term" value="F:metal ion binding"/>
    <property type="evidence" value="ECO:0007669"/>
    <property type="project" value="UniProtKB-KW"/>
</dbReference>
<evidence type="ECO:0000313" key="11">
    <source>
        <dbReference type="Proteomes" id="UP000443090"/>
    </source>
</evidence>
<comment type="similarity">
    <text evidence="2">Belongs to the RNase H family.</text>
</comment>
<evidence type="ECO:0000256" key="4">
    <source>
        <dbReference type="ARBA" id="ARBA00022722"/>
    </source>
</evidence>
<evidence type="ECO:0000313" key="10">
    <source>
        <dbReference type="EMBL" id="TVY35668.1"/>
    </source>
</evidence>
<reference evidence="10 11" key="1">
    <citation type="submission" date="2018-05" db="EMBL/GenBank/DDBJ databases">
        <title>Genome sequencing and assembly of the regulated plant pathogen Lachnellula willkommii and related sister species for the development of diagnostic species identification markers.</title>
        <authorList>
            <person name="Giroux E."/>
            <person name="Bilodeau G."/>
        </authorList>
    </citation>
    <scope>NUCLEOTIDE SEQUENCE [LARGE SCALE GENOMIC DNA]</scope>
    <source>
        <strain evidence="10 11">CBS 160.35</strain>
    </source>
</reference>
<dbReference type="GO" id="GO:0003676">
    <property type="term" value="F:nucleic acid binding"/>
    <property type="evidence" value="ECO:0007669"/>
    <property type="project" value="InterPro"/>
</dbReference>
<protein>
    <recommendedName>
        <fullName evidence="3">ribonuclease H</fullName>
        <ecNumber evidence="3">3.1.26.4</ecNumber>
    </recommendedName>
</protein>
<keyword evidence="11" id="KW-1185">Reference proteome</keyword>
<dbReference type="EMBL" id="QGMI01000941">
    <property type="protein sequence ID" value="TVY35668.1"/>
    <property type="molecule type" value="Genomic_DNA"/>
</dbReference>
<dbReference type="PANTHER" id="PTHR10642">
    <property type="entry name" value="RIBONUCLEASE H1"/>
    <property type="match status" value="1"/>
</dbReference>
<comment type="caution">
    <text evidence="10">The sequence shown here is derived from an EMBL/GenBank/DDBJ whole genome shotgun (WGS) entry which is preliminary data.</text>
</comment>
<evidence type="ECO:0000256" key="8">
    <source>
        <dbReference type="SAM" id="MobiDB-lite"/>
    </source>
</evidence>